<evidence type="ECO:0000256" key="4">
    <source>
        <dbReference type="ARBA" id="ARBA00023239"/>
    </source>
</evidence>
<comment type="similarity">
    <text evidence="5">Belongs to the class-II pyridoxal-phosphate-dependent aminotransferase family. MalY/PatB cystathionine beta-lyase subfamily.</text>
</comment>
<dbReference type="Gene3D" id="3.90.1150.10">
    <property type="entry name" value="Aspartate Aminotransferase, domain 1"/>
    <property type="match status" value="1"/>
</dbReference>
<dbReference type="SUPFAM" id="SSF53383">
    <property type="entry name" value="PLP-dependent transferases"/>
    <property type="match status" value="1"/>
</dbReference>
<reference evidence="7" key="1">
    <citation type="submission" date="2012-11" db="EMBL/GenBank/DDBJ databases">
        <title>Dependencies among metagenomic species, viruses, plasmids and units of genetic variation.</title>
        <authorList>
            <person name="Nielsen H.B."/>
            <person name="Almeida M."/>
            <person name="Juncker A.S."/>
            <person name="Rasmussen S."/>
            <person name="Li J."/>
            <person name="Sunagawa S."/>
            <person name="Plichta D."/>
            <person name="Gautier L."/>
            <person name="Le Chatelier E."/>
            <person name="Peletier E."/>
            <person name="Bonde I."/>
            <person name="Nielsen T."/>
            <person name="Manichanh C."/>
            <person name="Arumugam M."/>
            <person name="Batto J."/>
            <person name="Santos M.B.Q.D."/>
            <person name="Blom N."/>
            <person name="Borruel N."/>
            <person name="Burgdorf K.S."/>
            <person name="Boumezbeur F."/>
            <person name="Casellas F."/>
            <person name="Dore J."/>
            <person name="Guarner F."/>
            <person name="Hansen T."/>
            <person name="Hildebrand F."/>
            <person name="Kaas R.S."/>
            <person name="Kennedy S."/>
            <person name="Kristiansen K."/>
            <person name="Kultima J.R."/>
            <person name="Leonard P."/>
            <person name="Levenez F."/>
            <person name="Lund O."/>
            <person name="Moumen B."/>
            <person name="Le Paslier D."/>
            <person name="Pons N."/>
            <person name="Pedersen O."/>
            <person name="Prifti E."/>
            <person name="Qin J."/>
            <person name="Raes J."/>
            <person name="Tap J."/>
            <person name="Tims S."/>
            <person name="Ussery D.W."/>
            <person name="Yamada T."/>
            <person name="MetaHit consortium"/>
            <person name="Renault P."/>
            <person name="Sicheritz-Ponten T."/>
            <person name="Bork P."/>
            <person name="Wang J."/>
            <person name="Brunak S."/>
            <person name="Ehrlich S.D."/>
        </authorList>
    </citation>
    <scope>NUCLEOTIDE SEQUENCE [LARGE SCALE GENOMIC DNA]</scope>
</reference>
<evidence type="ECO:0000313" key="8">
    <source>
        <dbReference type="Proteomes" id="UP000017938"/>
    </source>
</evidence>
<evidence type="ECO:0000256" key="5">
    <source>
        <dbReference type="ARBA" id="ARBA00037974"/>
    </source>
</evidence>
<dbReference type="GO" id="GO:0008483">
    <property type="term" value="F:transaminase activity"/>
    <property type="evidence" value="ECO:0007669"/>
    <property type="project" value="UniProtKB-KW"/>
</dbReference>
<dbReference type="PANTHER" id="PTHR43525:SF1">
    <property type="entry name" value="PROTEIN MALY"/>
    <property type="match status" value="1"/>
</dbReference>
<dbReference type="EC" id="4.4.1.13" evidence="2"/>
<proteinExistence type="inferred from homology"/>
<feature type="domain" description="Aminotransferase class I/classII large" evidence="6">
    <location>
        <begin position="32"/>
        <end position="372"/>
    </location>
</feature>
<gene>
    <name evidence="7" type="ORF">BN580_00496</name>
</gene>
<sequence length="389" mass="43663">MKYDFNTPIDRRETDSLKWDVGENELPMWVADMDFETAPAVKEAVMRRAAHGIYGYTLIPDKWYDAITGWWRERHGFMLDRDWLCFCTGVIPAISSAVKRVTNVGDRVVLLTPVYDIFYHSVENAGRTVLESRLSYRNGEYDIDFYDLEKKLSDPLCTMMILCNPHNPVGKIWTPDELADIGELCRRHGVTVLSDEIHCDLTDPGFGYTPFASVSEDCRDNSITCIAASKAFNLAGLQSAAVIIPDEFLRAKVVRGLNSDEVAEPNCFAAVAAAAAFGEGGEWLDSLRGYLAENKKAAFDFVAENLPEITPVMQNATYLLWLDCGKITDDAEKLADFIRKNTGLYISAGNKYRGNGNLFLRINVACPKETVMRGMKLLRDGIRAFEKEN</sequence>
<dbReference type="InterPro" id="IPR015424">
    <property type="entry name" value="PyrdxlP-dep_Trfase"/>
</dbReference>
<comment type="caution">
    <text evidence="7">The sequence shown here is derived from an EMBL/GenBank/DDBJ whole genome shotgun (WGS) entry which is preliminary data.</text>
</comment>
<keyword evidence="4" id="KW-0456">Lyase</keyword>
<dbReference type="Gene3D" id="3.40.640.10">
    <property type="entry name" value="Type I PLP-dependent aspartate aminotransferase-like (Major domain)"/>
    <property type="match status" value="1"/>
</dbReference>
<dbReference type="Pfam" id="PF00155">
    <property type="entry name" value="Aminotran_1_2"/>
    <property type="match status" value="1"/>
</dbReference>
<dbReference type="GO" id="GO:0030170">
    <property type="term" value="F:pyridoxal phosphate binding"/>
    <property type="evidence" value="ECO:0007669"/>
    <property type="project" value="InterPro"/>
</dbReference>
<dbReference type="InterPro" id="IPR015422">
    <property type="entry name" value="PyrdxlP-dep_Trfase_small"/>
</dbReference>
<comment type="cofactor">
    <cofactor evidence="1">
        <name>pyridoxal 5'-phosphate</name>
        <dbReference type="ChEBI" id="CHEBI:597326"/>
    </cofactor>
</comment>
<dbReference type="PANTHER" id="PTHR43525">
    <property type="entry name" value="PROTEIN MALY"/>
    <property type="match status" value="1"/>
</dbReference>
<dbReference type="InterPro" id="IPR004839">
    <property type="entry name" value="Aminotransferase_I/II_large"/>
</dbReference>
<keyword evidence="7" id="KW-0032">Aminotransferase</keyword>
<protein>
    <recommendedName>
        <fullName evidence="2">cysteine-S-conjugate beta-lyase</fullName>
        <ecNumber evidence="2">4.4.1.13</ecNumber>
    </recommendedName>
</protein>
<dbReference type="InterPro" id="IPR051798">
    <property type="entry name" value="Class-II_PLP-Dep_Aminotrans"/>
</dbReference>
<dbReference type="NCBIfam" id="TIGR04350">
    <property type="entry name" value="C_S_lyase_PatB"/>
    <property type="match status" value="1"/>
</dbReference>
<accession>R6TZP3</accession>
<dbReference type="InterPro" id="IPR015421">
    <property type="entry name" value="PyrdxlP-dep_Trfase_major"/>
</dbReference>
<evidence type="ECO:0000256" key="1">
    <source>
        <dbReference type="ARBA" id="ARBA00001933"/>
    </source>
</evidence>
<dbReference type="GO" id="GO:0047804">
    <property type="term" value="F:cysteine-S-conjugate beta-lyase activity"/>
    <property type="evidence" value="ECO:0007669"/>
    <property type="project" value="UniProtKB-EC"/>
</dbReference>
<keyword evidence="3" id="KW-0663">Pyridoxal phosphate</keyword>
<dbReference type="CDD" id="cd00609">
    <property type="entry name" value="AAT_like"/>
    <property type="match status" value="1"/>
</dbReference>
<dbReference type="EMBL" id="CBFW010000445">
    <property type="protein sequence ID" value="CDC77685.1"/>
    <property type="molecule type" value="Genomic_DNA"/>
</dbReference>
<dbReference type="InterPro" id="IPR027619">
    <property type="entry name" value="C-S_lyase_PatB-like"/>
</dbReference>
<dbReference type="Proteomes" id="UP000017938">
    <property type="component" value="Unassembled WGS sequence"/>
</dbReference>
<dbReference type="AlphaFoldDB" id="R6TZP3"/>
<evidence type="ECO:0000259" key="6">
    <source>
        <dbReference type="Pfam" id="PF00155"/>
    </source>
</evidence>
<organism evidence="7 8">
    <name type="scientific">Candidatus Colimorpha enterica</name>
    <dbReference type="NCBI Taxonomy" id="3083063"/>
    <lineage>
        <taxon>Bacteria</taxon>
        <taxon>Pseudomonadati</taxon>
        <taxon>Bacteroidota</taxon>
        <taxon>Bacteroidia</taxon>
        <taxon>Bacteroidales</taxon>
        <taxon>Candidatus Colimorpha</taxon>
    </lineage>
</organism>
<evidence type="ECO:0000256" key="2">
    <source>
        <dbReference type="ARBA" id="ARBA00012224"/>
    </source>
</evidence>
<keyword evidence="7" id="KW-0808">Transferase</keyword>
<evidence type="ECO:0000256" key="3">
    <source>
        <dbReference type="ARBA" id="ARBA00022898"/>
    </source>
</evidence>
<evidence type="ECO:0000313" key="7">
    <source>
        <dbReference type="EMBL" id="CDC77685.1"/>
    </source>
</evidence>
<dbReference type="STRING" id="1263015.BN580_00496"/>
<name>R6TZP3_9BACT</name>